<organism evidence="2 3">
    <name type="scientific">Solanum tuberosum</name>
    <name type="common">Potato</name>
    <dbReference type="NCBI Taxonomy" id="4113"/>
    <lineage>
        <taxon>Eukaryota</taxon>
        <taxon>Viridiplantae</taxon>
        <taxon>Streptophyta</taxon>
        <taxon>Embryophyta</taxon>
        <taxon>Tracheophyta</taxon>
        <taxon>Spermatophyta</taxon>
        <taxon>Magnoliopsida</taxon>
        <taxon>eudicotyledons</taxon>
        <taxon>Gunneridae</taxon>
        <taxon>Pentapetalae</taxon>
        <taxon>asterids</taxon>
        <taxon>lamiids</taxon>
        <taxon>Solanales</taxon>
        <taxon>Solanaceae</taxon>
        <taxon>Solanoideae</taxon>
        <taxon>Solaneae</taxon>
        <taxon>Solanum</taxon>
    </lineage>
</organism>
<dbReference type="PANTHER" id="PTHR45654:SF20">
    <property type="entry name" value="HOMEOBOX PROTEIN"/>
    <property type="match status" value="1"/>
</dbReference>
<protein>
    <recommendedName>
        <fullName evidence="1">HD-Zip IV C-terminal domain-containing protein</fullName>
    </recommendedName>
</protein>
<dbReference type="InterPro" id="IPR057993">
    <property type="entry name" value="HD-Zip_IV_C"/>
</dbReference>
<evidence type="ECO:0000313" key="2">
    <source>
        <dbReference type="EMBL" id="KAH0748748.1"/>
    </source>
</evidence>
<dbReference type="InterPro" id="IPR042160">
    <property type="entry name" value="HD-Zip_IV"/>
</dbReference>
<keyword evidence="3" id="KW-1185">Reference proteome</keyword>
<feature type="domain" description="HD-Zip IV C-terminal" evidence="1">
    <location>
        <begin position="120"/>
        <end position="225"/>
    </location>
</feature>
<accession>A0ABQ7UIE8</accession>
<gene>
    <name evidence="2" type="ORF">KY290_027980</name>
</gene>
<dbReference type="Pfam" id="PF25797">
    <property type="entry name" value="PDF2_C"/>
    <property type="match status" value="1"/>
</dbReference>
<name>A0ABQ7UIE8_SOLTU</name>
<evidence type="ECO:0000259" key="1">
    <source>
        <dbReference type="Pfam" id="PF25797"/>
    </source>
</evidence>
<dbReference type="PANTHER" id="PTHR45654">
    <property type="entry name" value="HOMEOBOX-LEUCINE ZIPPER PROTEIN MERISTEM L1"/>
    <property type="match status" value="1"/>
</dbReference>
<dbReference type="EMBL" id="JAIVGD010000019">
    <property type="protein sequence ID" value="KAH0748748.1"/>
    <property type="molecule type" value="Genomic_DNA"/>
</dbReference>
<reference evidence="2 3" key="1">
    <citation type="journal article" date="2021" name="bioRxiv">
        <title>Chromosome-scale and haplotype-resolved genome assembly of a tetraploid potato cultivar.</title>
        <authorList>
            <person name="Sun H."/>
            <person name="Jiao W.-B."/>
            <person name="Krause K."/>
            <person name="Campoy J.A."/>
            <person name="Goel M."/>
            <person name="Folz-Donahue K."/>
            <person name="Kukat C."/>
            <person name="Huettel B."/>
            <person name="Schneeberger K."/>
        </authorList>
    </citation>
    <scope>NUCLEOTIDE SEQUENCE [LARGE SCALE GENOMIC DNA]</scope>
    <source>
        <strain evidence="2">SolTubOtavaFocal</strain>
        <tissue evidence="2">Leaves</tissue>
    </source>
</reference>
<comment type="caution">
    <text evidence="2">The sequence shown here is derived from an EMBL/GenBank/DDBJ whole genome shotgun (WGS) entry which is preliminary data.</text>
</comment>
<sequence>MFPCIIGKVSTIDVISTGISESKSDTPVIVLGLLWMCLSTQSKKVRNKIEKCRRLPSCCIIQDMPNGYSKILCQANIASLGFGTQRWMSSLQRHFEFFRVMASFVDSTVDSKGEIGMGILAQRMTHNFCAGIHANSNKWKTIQIENGQDANFMMRNNISDPVEPIGVVLSATKTIQLPIKSQCLFDFFTNKNMRSQWDILSYSGPMKTIIHIIKSQNLESGVSLLCANGGDIIAN</sequence>
<evidence type="ECO:0000313" key="3">
    <source>
        <dbReference type="Proteomes" id="UP000826656"/>
    </source>
</evidence>
<dbReference type="Proteomes" id="UP000826656">
    <property type="component" value="Unassembled WGS sequence"/>
</dbReference>
<proteinExistence type="predicted"/>